<protein>
    <submittedName>
        <fullName evidence="2">Type IV secretion system s family protein</fullName>
    </submittedName>
</protein>
<dbReference type="SUPFAM" id="SSF101082">
    <property type="entry name" value="Typo IV secretion system protein TraC"/>
    <property type="match status" value="1"/>
</dbReference>
<gene>
    <name evidence="2" type="ORF">LO55_3218</name>
</gene>
<dbReference type="AlphaFoldDB" id="A0A1S2NGU9"/>
<dbReference type="Proteomes" id="UP000180246">
    <property type="component" value="Unassembled WGS sequence"/>
</dbReference>
<evidence type="ECO:0000313" key="3">
    <source>
        <dbReference type="Proteomes" id="UP000180246"/>
    </source>
</evidence>
<dbReference type="InterPro" id="IPR014158">
    <property type="entry name" value="T4SS_VirB5"/>
</dbReference>
<evidence type="ECO:0000256" key="1">
    <source>
        <dbReference type="SAM" id="SignalP"/>
    </source>
</evidence>
<feature type="chain" id="PRO_5035323968" evidence="1">
    <location>
        <begin position="22"/>
        <end position="223"/>
    </location>
</feature>
<sequence>MKIRTLVLVSLMAGTSLQAHAQWAVIDAANLGQATQQVKAWAEQYKQMRAQIDSMTAHYKAMTGNRGMATLLPTVAPSLPPDWAMAMRNLSSLAQQIRQSQAVLTPEQAVHMTQQLQQFLAQAQDLSAANQAMAQIAFNDAAARQSRLQTLTATLATAEDPKAAYDLANRIAIEHAALVKDQNQLEAAASAATAQDRAQRLMISQMRAASAGTAIPRFDMPQP</sequence>
<evidence type="ECO:0000313" key="2">
    <source>
        <dbReference type="EMBL" id="OIJ44265.1"/>
    </source>
</evidence>
<dbReference type="Pfam" id="PF07996">
    <property type="entry name" value="T4SS"/>
    <property type="match status" value="1"/>
</dbReference>
<dbReference type="Gene3D" id="1.20.58.430">
    <property type="entry name" value="Type IV secretion system, VirB5-domain"/>
    <property type="match status" value="1"/>
</dbReference>
<dbReference type="InterPro" id="IPR023220">
    <property type="entry name" value="T4SS_VirB5-domain"/>
</dbReference>
<dbReference type="EMBL" id="JRYB01000001">
    <property type="protein sequence ID" value="OIJ44265.1"/>
    <property type="molecule type" value="Genomic_DNA"/>
</dbReference>
<organism evidence="2 3">
    <name type="scientific">Massilia timonae</name>
    <dbReference type="NCBI Taxonomy" id="47229"/>
    <lineage>
        <taxon>Bacteria</taxon>
        <taxon>Pseudomonadati</taxon>
        <taxon>Pseudomonadota</taxon>
        <taxon>Betaproteobacteria</taxon>
        <taxon>Burkholderiales</taxon>
        <taxon>Oxalobacteraceae</taxon>
        <taxon>Telluria group</taxon>
        <taxon>Massilia</taxon>
    </lineage>
</organism>
<accession>A0A1S2NGU9</accession>
<feature type="signal peptide" evidence="1">
    <location>
        <begin position="1"/>
        <end position="21"/>
    </location>
</feature>
<keyword evidence="1" id="KW-0732">Signal</keyword>
<comment type="caution">
    <text evidence="2">The sequence shown here is derived from an EMBL/GenBank/DDBJ whole genome shotgun (WGS) entry which is preliminary data.</text>
</comment>
<reference evidence="2 3" key="1">
    <citation type="submission" date="2014-10" db="EMBL/GenBank/DDBJ databases">
        <authorList>
            <person name="Seo M.-J."/>
            <person name="Seok Y.J."/>
            <person name="Cha I.-T."/>
        </authorList>
    </citation>
    <scope>NUCLEOTIDE SEQUENCE [LARGE SCALE GENOMIC DNA]</scope>
    <source>
        <strain evidence="2 3">NEU</strain>
    </source>
</reference>
<proteinExistence type="predicted"/>
<name>A0A1S2NGU9_9BURK</name>
<dbReference type="RefSeq" id="WP_071362200.1">
    <property type="nucleotide sequence ID" value="NZ_JRYB01000001.1"/>
</dbReference>